<evidence type="ECO:0000313" key="2">
    <source>
        <dbReference type="Proteomes" id="UP001140453"/>
    </source>
</evidence>
<reference evidence="1" key="1">
    <citation type="submission" date="2022-10" db="EMBL/GenBank/DDBJ databases">
        <title>Tapping the CABI collections for fungal endophytes: first genome assemblies for Collariella, Neodidymelliopsis, Ascochyta clinopodiicola, Didymella pomorum, Didymosphaeria variabile, Neocosmospora piperis and Neocucurbitaria cava.</title>
        <authorList>
            <person name="Hill R."/>
        </authorList>
    </citation>
    <scope>NUCLEOTIDE SEQUENCE</scope>
    <source>
        <strain evidence="1">IMI 355082</strain>
    </source>
</reference>
<protein>
    <submittedName>
        <fullName evidence="1">Uncharacterized protein</fullName>
    </submittedName>
</protein>
<accession>A0A9W9CWK1</accession>
<dbReference type="EMBL" id="JAPEVB010000004">
    <property type="protein sequence ID" value="KAJ4389976.1"/>
    <property type="molecule type" value="Genomic_DNA"/>
</dbReference>
<dbReference type="Proteomes" id="UP001140453">
    <property type="component" value="Unassembled WGS sequence"/>
</dbReference>
<sequence>MEPAISCFCIIKIPSVAPVFLRRKALRPGTHVAEKGKFTEAVTDAVDDAEMFRRLLLMLIPEQRLSLAQILDAGSEDL</sequence>
<dbReference type="AlphaFoldDB" id="A0A9W9CWK1"/>
<evidence type="ECO:0000313" key="1">
    <source>
        <dbReference type="EMBL" id="KAJ4389976.1"/>
    </source>
</evidence>
<organism evidence="1 2">
    <name type="scientific">Gnomoniopsis smithogilvyi</name>
    <dbReference type="NCBI Taxonomy" id="1191159"/>
    <lineage>
        <taxon>Eukaryota</taxon>
        <taxon>Fungi</taxon>
        <taxon>Dikarya</taxon>
        <taxon>Ascomycota</taxon>
        <taxon>Pezizomycotina</taxon>
        <taxon>Sordariomycetes</taxon>
        <taxon>Sordariomycetidae</taxon>
        <taxon>Diaporthales</taxon>
        <taxon>Gnomoniaceae</taxon>
        <taxon>Gnomoniopsis</taxon>
    </lineage>
</organism>
<proteinExistence type="predicted"/>
<keyword evidence="2" id="KW-1185">Reference proteome</keyword>
<name>A0A9W9CWK1_9PEZI</name>
<gene>
    <name evidence="1" type="ORF">N0V93_007449</name>
</gene>
<comment type="caution">
    <text evidence="1">The sequence shown here is derived from an EMBL/GenBank/DDBJ whole genome shotgun (WGS) entry which is preliminary data.</text>
</comment>